<keyword evidence="11 15" id="KW-1133">Transmembrane helix</keyword>
<dbReference type="SUPFAM" id="SSF55008">
    <property type="entry name" value="HMA, heavy metal-associated domain"/>
    <property type="match status" value="1"/>
</dbReference>
<accession>Q0AV76</accession>
<dbReference type="InterPro" id="IPR001757">
    <property type="entry name" value="P_typ_ATPase"/>
</dbReference>
<dbReference type="SUPFAM" id="SSF56784">
    <property type="entry name" value="HAD-like"/>
    <property type="match status" value="1"/>
</dbReference>
<dbReference type="GO" id="GO:0008551">
    <property type="term" value="F:P-type cadmium transporter activity"/>
    <property type="evidence" value="ECO:0007669"/>
    <property type="project" value="UniProtKB-EC"/>
</dbReference>
<evidence type="ECO:0000256" key="13">
    <source>
        <dbReference type="ARBA" id="ARBA00039103"/>
    </source>
</evidence>
<gene>
    <name evidence="17" type="ordered locus">Swol_2086</name>
</gene>
<evidence type="ECO:0000256" key="9">
    <source>
        <dbReference type="ARBA" id="ARBA00022840"/>
    </source>
</evidence>
<dbReference type="GO" id="GO:0005886">
    <property type="term" value="C:plasma membrane"/>
    <property type="evidence" value="ECO:0007669"/>
    <property type="project" value="UniProtKB-SubCell"/>
</dbReference>
<dbReference type="InterPro" id="IPR051014">
    <property type="entry name" value="Cation_Transport_ATPase_IB"/>
</dbReference>
<reference evidence="18" key="1">
    <citation type="journal article" date="2010" name="Environ. Microbiol.">
        <title>The genome of Syntrophomonas wolfei: new insights into syntrophic metabolism and biohydrogen production.</title>
        <authorList>
            <person name="Sieber J.R."/>
            <person name="Sims D.R."/>
            <person name="Han C."/>
            <person name="Kim E."/>
            <person name="Lykidis A."/>
            <person name="Lapidus A.L."/>
            <person name="McDonnald E."/>
            <person name="Rohlin L."/>
            <person name="Culley D.E."/>
            <person name="Gunsalus R."/>
            <person name="McInerney M.J."/>
        </authorList>
    </citation>
    <scope>NUCLEOTIDE SEQUENCE [LARGE SCALE GENOMIC DNA]</scope>
    <source>
        <strain evidence="18">DSM 2245B / Goettingen</strain>
    </source>
</reference>
<keyword evidence="8 15" id="KW-0547">Nucleotide-binding</keyword>
<dbReference type="EMBL" id="CP000448">
    <property type="protein sequence ID" value="ABI69378.1"/>
    <property type="molecule type" value="Genomic_DNA"/>
</dbReference>
<evidence type="ECO:0000256" key="2">
    <source>
        <dbReference type="ARBA" id="ARBA00006024"/>
    </source>
</evidence>
<dbReference type="GO" id="GO:0005524">
    <property type="term" value="F:ATP binding"/>
    <property type="evidence" value="ECO:0007669"/>
    <property type="project" value="UniProtKB-UniRule"/>
</dbReference>
<keyword evidence="5" id="KW-0597">Phosphoprotein</keyword>
<dbReference type="PANTHER" id="PTHR48085">
    <property type="entry name" value="CADMIUM/ZINC-TRANSPORTING ATPASE HMA2-RELATED"/>
    <property type="match status" value="1"/>
</dbReference>
<dbReference type="Gene3D" id="3.40.1110.10">
    <property type="entry name" value="Calcium-transporting ATPase, cytoplasmic domain N"/>
    <property type="match status" value="1"/>
</dbReference>
<dbReference type="NCBIfam" id="TIGR01525">
    <property type="entry name" value="ATPase-IB_hvy"/>
    <property type="match status" value="1"/>
</dbReference>
<evidence type="ECO:0000256" key="7">
    <source>
        <dbReference type="ARBA" id="ARBA00022723"/>
    </source>
</evidence>
<dbReference type="AlphaFoldDB" id="Q0AV76"/>
<dbReference type="GO" id="GO:0046872">
    <property type="term" value="F:metal ion binding"/>
    <property type="evidence" value="ECO:0007669"/>
    <property type="project" value="UniProtKB-KW"/>
</dbReference>
<keyword evidence="4" id="KW-0104">Cadmium</keyword>
<dbReference type="InterPro" id="IPR006121">
    <property type="entry name" value="HMA_dom"/>
</dbReference>
<dbReference type="Gene3D" id="3.30.70.100">
    <property type="match status" value="1"/>
</dbReference>
<sequence length="735" mass="79016">MGYEVREEKEAFEGRADSQASFAGVSPLDFPDSKSSVIRLEGLDCADCAAKLERTILAMSGVKDARVNFAAAKVKISHQIPLSEILKVIEKMGYRGREEGGAGAEEKISLWKSNKYYLSTLLSGMLLLIAVSQQIMQISETWVHASYLLAIVLGGYLPARAGLALLLTSWEADMNLLMILAASGAVAIGQLAEAAVVVFLFSLGNALQGYSMDKTRNSVRALMDLAPPEALVRRNGREQVMPVESIVVGDIFIVRPGEKIAMDGVILKGSSALNEASITGESIPVDKGPGERIYAGTINSWGALEVEVERLAEDNTINRIIAMIEEAEEQRAPSQQFVDRFARYYTPAVILAAILVALLPPLLLGQPGEKWFYEALAMLLVACPCALIISTPVAIVSALGAAARNGVLVKGGVHLEEMGSIKVLAFDKTGTLTRGKPRITDIISTRGLDENEVLRRAASLESRSEHPLAETVVEQARKLGLELAEVSNFRAMSGRGAAAEIEGKSCYVGNQRLFSEVGIAIQGQEELIAELEGAGKTLILLGDEKELLGIIALADELRENSREAIRQLKKKGIKKSIILSGDNERAARAMALSVNVDEYQAGLLPEDKVQAIRALLEKYEKVAMVGDGVNDAPAMAISTVGIAMGVAGSDAALETADIALMADDLSRLPYTVELGRRTLRIIRQNIVFSLLLKALILSLVIPGWLTLWLAVAGDMGTSLLVTLNGMRLTRVKAES</sequence>
<dbReference type="InterPro" id="IPR023214">
    <property type="entry name" value="HAD_sf"/>
</dbReference>
<dbReference type="InterPro" id="IPR036163">
    <property type="entry name" value="HMA_dom_sf"/>
</dbReference>
<dbReference type="InterPro" id="IPR044492">
    <property type="entry name" value="P_typ_ATPase_HD_dom"/>
</dbReference>
<keyword evidence="18" id="KW-1185">Reference proteome</keyword>
<dbReference type="CDD" id="cd00371">
    <property type="entry name" value="HMA"/>
    <property type="match status" value="1"/>
</dbReference>
<dbReference type="InterPro" id="IPR059000">
    <property type="entry name" value="ATPase_P-type_domA"/>
</dbReference>
<dbReference type="Pfam" id="PF00122">
    <property type="entry name" value="E1-E2_ATPase"/>
    <property type="match status" value="1"/>
</dbReference>
<dbReference type="PANTHER" id="PTHR48085:SF5">
    <property type="entry name" value="CADMIUM_ZINC-TRANSPORTING ATPASE HMA4-RELATED"/>
    <property type="match status" value="1"/>
</dbReference>
<organism evidence="17 18">
    <name type="scientific">Syntrophomonas wolfei subsp. wolfei (strain DSM 2245B / Goettingen)</name>
    <dbReference type="NCBI Taxonomy" id="335541"/>
    <lineage>
        <taxon>Bacteria</taxon>
        <taxon>Bacillati</taxon>
        <taxon>Bacillota</taxon>
        <taxon>Clostridia</taxon>
        <taxon>Eubacteriales</taxon>
        <taxon>Syntrophomonadaceae</taxon>
        <taxon>Syntrophomonas</taxon>
    </lineage>
</organism>
<dbReference type="Pfam" id="PF00702">
    <property type="entry name" value="Hydrolase"/>
    <property type="match status" value="1"/>
</dbReference>
<dbReference type="PRINTS" id="PR00119">
    <property type="entry name" value="CATATPASE"/>
</dbReference>
<feature type="domain" description="HMA" evidence="16">
    <location>
        <begin position="34"/>
        <end position="97"/>
    </location>
</feature>
<dbReference type="NCBIfam" id="TIGR01512">
    <property type="entry name" value="ATPase-IB2_Cd"/>
    <property type="match status" value="1"/>
</dbReference>
<name>Q0AV76_SYNWW</name>
<evidence type="ECO:0000256" key="6">
    <source>
        <dbReference type="ARBA" id="ARBA00022692"/>
    </source>
</evidence>
<dbReference type="PROSITE" id="PS50846">
    <property type="entry name" value="HMA_2"/>
    <property type="match status" value="1"/>
</dbReference>
<evidence type="ECO:0000256" key="4">
    <source>
        <dbReference type="ARBA" id="ARBA00022539"/>
    </source>
</evidence>
<dbReference type="PROSITE" id="PS01047">
    <property type="entry name" value="HMA_1"/>
    <property type="match status" value="1"/>
</dbReference>
<dbReference type="SFLD" id="SFLDG00002">
    <property type="entry name" value="C1.7:_P-type_atpase_like"/>
    <property type="match status" value="1"/>
</dbReference>
<feature type="transmembrane region" description="Helical" evidence="15">
    <location>
        <begin position="686"/>
        <end position="711"/>
    </location>
</feature>
<dbReference type="InterPro" id="IPR023299">
    <property type="entry name" value="ATPase_P-typ_cyto_dom_N"/>
</dbReference>
<dbReference type="Pfam" id="PF00403">
    <property type="entry name" value="HMA"/>
    <property type="match status" value="1"/>
</dbReference>
<evidence type="ECO:0000256" key="10">
    <source>
        <dbReference type="ARBA" id="ARBA00022967"/>
    </source>
</evidence>
<dbReference type="FunFam" id="2.70.150.10:FF:000002">
    <property type="entry name" value="Copper-transporting ATPase 1, putative"/>
    <property type="match status" value="1"/>
</dbReference>
<comment type="similarity">
    <text evidence="2 15">Belongs to the cation transport ATPase (P-type) (TC 3.A.3) family. Type IB subfamily.</text>
</comment>
<evidence type="ECO:0000256" key="14">
    <source>
        <dbReference type="ARBA" id="ARBA00049338"/>
    </source>
</evidence>
<dbReference type="InterPro" id="IPR027256">
    <property type="entry name" value="P-typ_ATPase_IB"/>
</dbReference>
<dbReference type="KEGG" id="swo:Swol_2086"/>
<evidence type="ECO:0000259" key="16">
    <source>
        <dbReference type="PROSITE" id="PS50846"/>
    </source>
</evidence>
<protein>
    <recommendedName>
        <fullName evidence="13">Cd(2+)-exporting ATPase</fullName>
        <ecNumber evidence="13">7.2.2.21</ecNumber>
    </recommendedName>
</protein>
<dbReference type="InterPro" id="IPR023298">
    <property type="entry name" value="ATPase_P-typ_TM_dom_sf"/>
</dbReference>
<dbReference type="SFLD" id="SFLDS00003">
    <property type="entry name" value="Haloacid_Dehalogenase"/>
    <property type="match status" value="1"/>
</dbReference>
<dbReference type="SFLD" id="SFLDF00027">
    <property type="entry name" value="p-type_atpase"/>
    <property type="match status" value="1"/>
</dbReference>
<dbReference type="GO" id="GO:0016887">
    <property type="term" value="F:ATP hydrolysis activity"/>
    <property type="evidence" value="ECO:0007669"/>
    <property type="project" value="InterPro"/>
</dbReference>
<keyword evidence="9 15" id="KW-0067">ATP-binding</keyword>
<comment type="subcellular location">
    <subcellularLocation>
        <location evidence="1">Cell membrane</location>
        <topology evidence="1">Multi-pass membrane protein</topology>
    </subcellularLocation>
</comment>
<feature type="transmembrane region" description="Helical" evidence="15">
    <location>
        <begin position="375"/>
        <end position="401"/>
    </location>
</feature>
<dbReference type="InterPro" id="IPR008250">
    <property type="entry name" value="ATPase_P-typ_transduc_dom_A_sf"/>
</dbReference>
<dbReference type="InterPro" id="IPR018303">
    <property type="entry name" value="ATPase_P-typ_P_site"/>
</dbReference>
<dbReference type="NCBIfam" id="TIGR01494">
    <property type="entry name" value="ATPase_P-type"/>
    <property type="match status" value="1"/>
</dbReference>
<comment type="catalytic activity">
    <reaction evidence="14">
        <text>Cd(2+)(in) + ATP + H2O = Cd(2+)(out) + ADP + phosphate + H(+)</text>
        <dbReference type="Rhea" id="RHEA:12132"/>
        <dbReference type="ChEBI" id="CHEBI:15377"/>
        <dbReference type="ChEBI" id="CHEBI:15378"/>
        <dbReference type="ChEBI" id="CHEBI:30616"/>
        <dbReference type="ChEBI" id="CHEBI:43474"/>
        <dbReference type="ChEBI" id="CHEBI:48775"/>
        <dbReference type="ChEBI" id="CHEBI:456216"/>
        <dbReference type="EC" id="7.2.2.21"/>
    </reaction>
</comment>
<feature type="transmembrane region" description="Helical" evidence="15">
    <location>
        <begin position="147"/>
        <end position="170"/>
    </location>
</feature>
<dbReference type="InterPro" id="IPR017969">
    <property type="entry name" value="Heavy-metal-associated_CS"/>
</dbReference>
<keyword evidence="12 15" id="KW-0472">Membrane</keyword>
<dbReference type="Gene3D" id="3.40.50.1000">
    <property type="entry name" value="HAD superfamily/HAD-like"/>
    <property type="match status" value="1"/>
</dbReference>
<evidence type="ECO:0000256" key="12">
    <source>
        <dbReference type="ARBA" id="ARBA00023136"/>
    </source>
</evidence>
<keyword evidence="6 15" id="KW-0812">Transmembrane</keyword>
<feature type="transmembrane region" description="Helical" evidence="15">
    <location>
        <begin position="344"/>
        <end position="363"/>
    </location>
</feature>
<dbReference type="SUPFAM" id="SSF81653">
    <property type="entry name" value="Calcium ATPase, transduction domain A"/>
    <property type="match status" value="1"/>
</dbReference>
<evidence type="ECO:0000256" key="3">
    <source>
        <dbReference type="ARBA" id="ARBA00022475"/>
    </source>
</evidence>
<dbReference type="STRING" id="335541.Swol_2086"/>
<dbReference type="PROSITE" id="PS00154">
    <property type="entry name" value="ATPASE_E1_E2"/>
    <property type="match status" value="1"/>
</dbReference>
<evidence type="ECO:0000313" key="18">
    <source>
        <dbReference type="Proteomes" id="UP000001968"/>
    </source>
</evidence>
<keyword evidence="3 15" id="KW-1003">Cell membrane</keyword>
<evidence type="ECO:0000256" key="15">
    <source>
        <dbReference type="RuleBase" id="RU362081"/>
    </source>
</evidence>
<evidence type="ECO:0000256" key="11">
    <source>
        <dbReference type="ARBA" id="ARBA00022989"/>
    </source>
</evidence>
<proteinExistence type="inferred from homology"/>
<evidence type="ECO:0000256" key="5">
    <source>
        <dbReference type="ARBA" id="ARBA00022553"/>
    </source>
</evidence>
<evidence type="ECO:0000256" key="1">
    <source>
        <dbReference type="ARBA" id="ARBA00004651"/>
    </source>
</evidence>
<dbReference type="SUPFAM" id="SSF81665">
    <property type="entry name" value="Calcium ATPase, transmembrane domain M"/>
    <property type="match status" value="1"/>
</dbReference>
<keyword evidence="10" id="KW-1278">Translocase</keyword>
<evidence type="ECO:0000313" key="17">
    <source>
        <dbReference type="EMBL" id="ABI69378.1"/>
    </source>
</evidence>
<dbReference type="InterPro" id="IPR036412">
    <property type="entry name" value="HAD-like_sf"/>
</dbReference>
<dbReference type="Gene3D" id="2.70.150.10">
    <property type="entry name" value="Calcium-transporting ATPase, cytoplasmic transduction domain A"/>
    <property type="match status" value="1"/>
</dbReference>
<keyword evidence="7 15" id="KW-0479">Metal-binding</keyword>
<dbReference type="PRINTS" id="PR00941">
    <property type="entry name" value="CDATPASE"/>
</dbReference>
<evidence type="ECO:0000256" key="8">
    <source>
        <dbReference type="ARBA" id="ARBA00022741"/>
    </source>
</evidence>
<feature type="transmembrane region" description="Helical" evidence="15">
    <location>
        <begin position="176"/>
        <end position="203"/>
    </location>
</feature>
<dbReference type="HOGENOM" id="CLU_001771_6_4_9"/>
<dbReference type="Proteomes" id="UP000001968">
    <property type="component" value="Chromosome"/>
</dbReference>
<dbReference type="EC" id="7.2.2.21" evidence="13"/>
<dbReference type="eggNOG" id="COG2217">
    <property type="taxonomic scope" value="Bacteria"/>
</dbReference>